<dbReference type="Gene3D" id="1.10.3860.10">
    <property type="entry name" value="Sodium:dicarboxylate symporter"/>
    <property type="match status" value="1"/>
</dbReference>
<feature type="transmembrane region" description="Helical" evidence="6">
    <location>
        <begin position="279"/>
        <end position="307"/>
    </location>
</feature>
<evidence type="ECO:0000313" key="7">
    <source>
        <dbReference type="EMBL" id="SDJ31373.1"/>
    </source>
</evidence>
<comment type="subcellular location">
    <subcellularLocation>
        <location evidence="1">Membrane</location>
        <topology evidence="1">Multi-pass membrane protein</topology>
    </subcellularLocation>
</comment>
<keyword evidence="4 6" id="KW-1133">Transmembrane helix</keyword>
<evidence type="ECO:0000256" key="4">
    <source>
        <dbReference type="ARBA" id="ARBA00022989"/>
    </source>
</evidence>
<keyword evidence="5 6" id="KW-0472">Membrane</keyword>
<dbReference type="GO" id="GO:0005886">
    <property type="term" value="C:plasma membrane"/>
    <property type="evidence" value="ECO:0007669"/>
    <property type="project" value="TreeGrafter"/>
</dbReference>
<dbReference type="AlphaFoldDB" id="A0A1G8SQE8"/>
<sequence>MKKKKLGLVPKLIIAIILGILVGQMRFLPEGLLRLPVTFSSIFSTFLSFIIPLMILGFVVVGISDLTEGAGKLLGMTTVLAYGSTLAAGVLSYLMASAFFPSFIGESLVEKISGSGEGLSTLFSIPLSPLLDVTGAIVFSFVMGVGISALKSKGSGKYLYGFFKEFSEIISNVLSAVIIPFLPVYIFGNFLNLSYSGSVFSILSIFWKVFLLIIALHLLYVGFLFFVAGGVSGKNPWMLLKNQIPGYVTAVGTQSSAATIPVNVECARKNGVSKEIREFVVPLCATIHLAGSIITITSCVTAVLLIYDLPHGISLMATFIATLGVAMVAAPGAPGGAIMSALPFLTLVGIDPTGTMGQLLITLYLTQDSFGTAANVSGDNALAILVETFHKKSLLKEGKNLSEVEAV</sequence>
<organism evidence="7 8">
    <name type="scientific">Proteiniclasticum ruminis</name>
    <dbReference type="NCBI Taxonomy" id="398199"/>
    <lineage>
        <taxon>Bacteria</taxon>
        <taxon>Bacillati</taxon>
        <taxon>Bacillota</taxon>
        <taxon>Clostridia</taxon>
        <taxon>Eubacteriales</taxon>
        <taxon>Clostridiaceae</taxon>
        <taxon>Proteiniclasticum</taxon>
    </lineage>
</organism>
<gene>
    <name evidence="7" type="ORF">SAMN05421804_11342</name>
</gene>
<dbReference type="RefSeq" id="WP_031577460.1">
    <property type="nucleotide sequence ID" value="NZ_FNDZ01000013.1"/>
</dbReference>
<keyword evidence="3 6" id="KW-0812">Transmembrane</keyword>
<evidence type="ECO:0000256" key="2">
    <source>
        <dbReference type="ARBA" id="ARBA00022448"/>
    </source>
</evidence>
<evidence type="ECO:0000256" key="3">
    <source>
        <dbReference type="ARBA" id="ARBA00022692"/>
    </source>
</evidence>
<feature type="transmembrane region" description="Helical" evidence="6">
    <location>
        <begin position="205"/>
        <end position="231"/>
    </location>
</feature>
<reference evidence="7 8" key="1">
    <citation type="submission" date="2016-10" db="EMBL/GenBank/DDBJ databases">
        <authorList>
            <person name="de Groot N.N."/>
        </authorList>
    </citation>
    <scope>NUCLEOTIDE SEQUENCE [LARGE SCALE GENOMIC DNA]</scope>
    <source>
        <strain evidence="7 8">CGMCC 1.5058</strain>
    </source>
</reference>
<feature type="transmembrane region" description="Helical" evidence="6">
    <location>
        <begin position="170"/>
        <end position="193"/>
    </location>
</feature>
<dbReference type="Proteomes" id="UP000183255">
    <property type="component" value="Unassembled WGS sequence"/>
</dbReference>
<dbReference type="Pfam" id="PF00375">
    <property type="entry name" value="SDF"/>
    <property type="match status" value="1"/>
</dbReference>
<dbReference type="InterPro" id="IPR036458">
    <property type="entry name" value="Na:dicarbo_symporter_sf"/>
</dbReference>
<feature type="transmembrane region" description="Helical" evidence="6">
    <location>
        <begin position="73"/>
        <end position="96"/>
    </location>
</feature>
<protein>
    <submittedName>
        <fullName evidence="7">Na+/H+-dicarboxylate symporter</fullName>
    </submittedName>
</protein>
<dbReference type="SUPFAM" id="SSF118215">
    <property type="entry name" value="Proton glutamate symport protein"/>
    <property type="match status" value="1"/>
</dbReference>
<keyword evidence="2" id="KW-0813">Transport</keyword>
<evidence type="ECO:0000256" key="5">
    <source>
        <dbReference type="ARBA" id="ARBA00023136"/>
    </source>
</evidence>
<dbReference type="PANTHER" id="PTHR42865:SF8">
    <property type="entry name" value="SERINE_THREONINE TRANSPORTER SSTT"/>
    <property type="match status" value="1"/>
</dbReference>
<dbReference type="PANTHER" id="PTHR42865">
    <property type="entry name" value="PROTON/GLUTAMATE-ASPARTATE SYMPORTER"/>
    <property type="match status" value="1"/>
</dbReference>
<accession>A0A1G8SQE8</accession>
<dbReference type="GO" id="GO:0032329">
    <property type="term" value="P:serine transport"/>
    <property type="evidence" value="ECO:0007669"/>
    <property type="project" value="TreeGrafter"/>
</dbReference>
<dbReference type="PRINTS" id="PR00173">
    <property type="entry name" value="EDTRNSPORT"/>
</dbReference>
<feature type="transmembrane region" description="Helical" evidence="6">
    <location>
        <begin position="130"/>
        <end position="150"/>
    </location>
</feature>
<evidence type="ECO:0000256" key="6">
    <source>
        <dbReference type="SAM" id="Phobius"/>
    </source>
</evidence>
<dbReference type="InterPro" id="IPR001991">
    <property type="entry name" value="Na-dicarboxylate_symporter"/>
</dbReference>
<dbReference type="EMBL" id="FNDZ01000013">
    <property type="protein sequence ID" value="SDJ31373.1"/>
    <property type="molecule type" value="Genomic_DNA"/>
</dbReference>
<evidence type="ECO:0000256" key="1">
    <source>
        <dbReference type="ARBA" id="ARBA00004141"/>
    </source>
</evidence>
<feature type="transmembrane region" description="Helical" evidence="6">
    <location>
        <begin position="12"/>
        <end position="29"/>
    </location>
</feature>
<dbReference type="GO" id="GO:0005295">
    <property type="term" value="F:neutral L-amino acid:sodium symporter activity"/>
    <property type="evidence" value="ECO:0007669"/>
    <property type="project" value="TreeGrafter"/>
</dbReference>
<proteinExistence type="predicted"/>
<feature type="transmembrane region" description="Helical" evidence="6">
    <location>
        <begin position="41"/>
        <end position="61"/>
    </location>
</feature>
<name>A0A1G8SQE8_9CLOT</name>
<feature type="transmembrane region" description="Helical" evidence="6">
    <location>
        <begin position="313"/>
        <end position="333"/>
    </location>
</feature>
<evidence type="ECO:0000313" key="8">
    <source>
        <dbReference type="Proteomes" id="UP000183255"/>
    </source>
</evidence>